<reference evidence="1 2" key="1">
    <citation type="journal article" date="2015" name="Genome Announc.">
        <title>Expanding the biotechnology potential of lactobacilli through comparative genomics of 213 strains and associated genera.</title>
        <authorList>
            <person name="Sun Z."/>
            <person name="Harris H.M."/>
            <person name="McCann A."/>
            <person name="Guo C."/>
            <person name="Argimon S."/>
            <person name="Zhang W."/>
            <person name="Yang X."/>
            <person name="Jeffery I.B."/>
            <person name="Cooney J.C."/>
            <person name="Kagawa T.F."/>
            <person name="Liu W."/>
            <person name="Song Y."/>
            <person name="Salvetti E."/>
            <person name="Wrobel A."/>
            <person name="Rasinkangas P."/>
            <person name="Parkhill J."/>
            <person name="Rea M.C."/>
            <person name="O'Sullivan O."/>
            <person name="Ritari J."/>
            <person name="Douillard F.P."/>
            <person name="Paul Ross R."/>
            <person name="Yang R."/>
            <person name="Briner A.E."/>
            <person name="Felis G.E."/>
            <person name="de Vos W.M."/>
            <person name="Barrangou R."/>
            <person name="Klaenhammer T.R."/>
            <person name="Caufield P.W."/>
            <person name="Cui Y."/>
            <person name="Zhang H."/>
            <person name="O'Toole P.W."/>
        </authorList>
    </citation>
    <scope>NUCLEOTIDE SEQUENCE [LARGE SCALE GENOMIC DNA]</scope>
    <source>
        <strain evidence="1 2">DSM 18630</strain>
    </source>
</reference>
<keyword evidence="2" id="KW-1185">Reference proteome</keyword>
<dbReference type="SUPFAM" id="SSF143744">
    <property type="entry name" value="GlcG-like"/>
    <property type="match status" value="1"/>
</dbReference>
<name>A0A0R1VKG1_9LACO</name>
<protein>
    <recommendedName>
        <fullName evidence="3">Heme-binding protein</fullName>
    </recommendedName>
</protein>
<sequence length="162" mass="18046">MEKNDHSLIDMVLKKAGDASFEKENYFDLNRITSAVLKTADEAARRLLDVSFSIVDQAGNLYYFYRMPNAILVSLTLSQKKAYTAVAMNESTINLYSKCQPGEPLFQLETFSEGKIVTFGGGIPIRINNCLVGGLGVSGAPDPKEDDSLAKYWLKHLEFEDH</sequence>
<evidence type="ECO:0000313" key="2">
    <source>
        <dbReference type="Proteomes" id="UP000051451"/>
    </source>
</evidence>
<accession>A0A0R1VKG1</accession>
<dbReference type="InterPro" id="IPR052517">
    <property type="entry name" value="GlcG_carb_metab_protein"/>
</dbReference>
<dbReference type="GeneID" id="98319192"/>
<evidence type="ECO:0000313" key="1">
    <source>
        <dbReference type="EMBL" id="KRM06302.1"/>
    </source>
</evidence>
<dbReference type="EMBL" id="AZGB01000016">
    <property type="protein sequence ID" value="KRM06302.1"/>
    <property type="molecule type" value="Genomic_DNA"/>
</dbReference>
<dbReference type="OrthoDB" id="9778896at2"/>
<proteinExistence type="predicted"/>
<dbReference type="InterPro" id="IPR005624">
    <property type="entry name" value="PduO/GlcC-like"/>
</dbReference>
<dbReference type="Gene3D" id="3.30.450.150">
    <property type="entry name" value="Haem-degrading domain"/>
    <property type="match status" value="1"/>
</dbReference>
<dbReference type="STRING" id="1423750.FC89_GL001175"/>
<evidence type="ECO:0008006" key="3">
    <source>
        <dbReference type="Google" id="ProtNLM"/>
    </source>
</evidence>
<organism evidence="1 2">
    <name type="scientific">Liquorilactobacillus ghanensis DSM 18630</name>
    <dbReference type="NCBI Taxonomy" id="1423750"/>
    <lineage>
        <taxon>Bacteria</taxon>
        <taxon>Bacillati</taxon>
        <taxon>Bacillota</taxon>
        <taxon>Bacilli</taxon>
        <taxon>Lactobacillales</taxon>
        <taxon>Lactobacillaceae</taxon>
        <taxon>Liquorilactobacillus</taxon>
    </lineage>
</organism>
<dbReference type="PANTHER" id="PTHR34309">
    <property type="entry name" value="SLR1406 PROTEIN"/>
    <property type="match status" value="1"/>
</dbReference>
<dbReference type="PANTHER" id="PTHR34309:SF1">
    <property type="entry name" value="PROTEIN GLCG"/>
    <property type="match status" value="1"/>
</dbReference>
<dbReference type="AlphaFoldDB" id="A0A0R1VKG1"/>
<dbReference type="PATRIC" id="fig|1423750.3.peg.1202"/>
<comment type="caution">
    <text evidence="1">The sequence shown here is derived from an EMBL/GenBank/DDBJ whole genome shotgun (WGS) entry which is preliminary data.</text>
</comment>
<dbReference type="Proteomes" id="UP000051451">
    <property type="component" value="Unassembled WGS sequence"/>
</dbReference>
<gene>
    <name evidence="1" type="ORF">FC89_GL001175</name>
</gene>
<dbReference type="InterPro" id="IPR038084">
    <property type="entry name" value="PduO/GlcC-like_sf"/>
</dbReference>
<dbReference type="RefSeq" id="WP_057871909.1">
    <property type="nucleotide sequence ID" value="NZ_AZGB01000016.1"/>
</dbReference>
<dbReference type="Pfam" id="PF03928">
    <property type="entry name" value="HbpS-like"/>
    <property type="match status" value="1"/>
</dbReference>